<dbReference type="KEGG" id="pchm:VFPPC_13827"/>
<reference evidence="3 4" key="1">
    <citation type="journal article" date="2016" name="PLoS Pathog.">
        <title>Biosynthesis of antibiotic leucinostatins in bio-control fungus Purpureocillium lilacinum and their inhibition on phytophthora revealed by genome mining.</title>
        <authorList>
            <person name="Wang G."/>
            <person name="Liu Z."/>
            <person name="Lin R."/>
            <person name="Li E."/>
            <person name="Mao Z."/>
            <person name="Ling J."/>
            <person name="Yang Y."/>
            <person name="Yin W.B."/>
            <person name="Xie B."/>
        </authorList>
    </citation>
    <scope>NUCLEOTIDE SEQUENCE [LARGE SCALE GENOMIC DNA]</scope>
    <source>
        <strain evidence="3">170</strain>
    </source>
</reference>
<dbReference type="Gene3D" id="3.30.530.20">
    <property type="match status" value="1"/>
</dbReference>
<dbReference type="InterPro" id="IPR013538">
    <property type="entry name" value="ASHA1/2-like_C"/>
</dbReference>
<evidence type="ECO:0000313" key="3">
    <source>
        <dbReference type="EMBL" id="OAQ64025.1"/>
    </source>
</evidence>
<accession>A0A179FEK8</accession>
<dbReference type="EMBL" id="LSBJ02000005">
    <property type="protein sequence ID" value="OAQ64025.1"/>
    <property type="molecule type" value="Genomic_DNA"/>
</dbReference>
<evidence type="ECO:0000313" key="4">
    <source>
        <dbReference type="Proteomes" id="UP000078397"/>
    </source>
</evidence>
<proteinExistence type="inferred from homology"/>
<dbReference type="GeneID" id="28855593"/>
<gene>
    <name evidence="3" type="ORF">VFPPC_13827</name>
</gene>
<keyword evidence="4" id="KW-1185">Reference proteome</keyword>
<dbReference type="AlphaFoldDB" id="A0A179FEK8"/>
<dbReference type="OrthoDB" id="4942129at2759"/>
<comment type="similarity">
    <text evidence="1">Belongs to the AHA1 family.</text>
</comment>
<protein>
    <submittedName>
        <fullName evidence="3">Activator of hsp90 ATPase 1-like protein</fullName>
    </submittedName>
</protein>
<name>A0A179FEK8_METCM</name>
<dbReference type="Proteomes" id="UP000078397">
    <property type="component" value="Unassembled WGS sequence"/>
</dbReference>
<evidence type="ECO:0000259" key="2">
    <source>
        <dbReference type="Pfam" id="PF08327"/>
    </source>
</evidence>
<dbReference type="RefSeq" id="XP_018141339.1">
    <property type="nucleotide sequence ID" value="XM_018291599.1"/>
</dbReference>
<feature type="domain" description="Activator of Hsp90 ATPase homologue 1/2-like C-terminal" evidence="2">
    <location>
        <begin position="20"/>
        <end position="141"/>
    </location>
</feature>
<organism evidence="3 4">
    <name type="scientific">Pochonia chlamydosporia 170</name>
    <dbReference type="NCBI Taxonomy" id="1380566"/>
    <lineage>
        <taxon>Eukaryota</taxon>
        <taxon>Fungi</taxon>
        <taxon>Dikarya</taxon>
        <taxon>Ascomycota</taxon>
        <taxon>Pezizomycotina</taxon>
        <taxon>Sordariomycetes</taxon>
        <taxon>Hypocreomycetidae</taxon>
        <taxon>Hypocreales</taxon>
        <taxon>Clavicipitaceae</taxon>
        <taxon>Pochonia</taxon>
    </lineage>
</organism>
<dbReference type="SUPFAM" id="SSF55961">
    <property type="entry name" value="Bet v1-like"/>
    <property type="match status" value="1"/>
</dbReference>
<evidence type="ECO:0000256" key="1">
    <source>
        <dbReference type="ARBA" id="ARBA00006817"/>
    </source>
</evidence>
<sequence>MSMQLTTAPSVNIGLLIRRPPHTVFEALADPSITTRFWYTKSSGRMTQGADLEWQWEMYGVSTTVHVQTVEPDRLIRFTWGMYDKERPSTVEFRLIPYQGDTYLRVVETGFTGDADNQVKRAVDSTGGFTFVISALKAALEHDVTLSVTADAFRSDLEE</sequence>
<dbReference type="InterPro" id="IPR023393">
    <property type="entry name" value="START-like_dom_sf"/>
</dbReference>
<comment type="caution">
    <text evidence="3">The sequence shown here is derived from an EMBL/GenBank/DDBJ whole genome shotgun (WGS) entry which is preliminary data.</text>
</comment>
<dbReference type="Pfam" id="PF08327">
    <property type="entry name" value="AHSA1"/>
    <property type="match status" value="1"/>
</dbReference>